<keyword evidence="1" id="KW-1133">Transmembrane helix</keyword>
<keyword evidence="1" id="KW-0812">Transmembrane</keyword>
<dbReference type="AlphaFoldDB" id="A0A238VP46"/>
<keyword evidence="3" id="KW-1185">Reference proteome</keyword>
<evidence type="ECO:0000313" key="3">
    <source>
        <dbReference type="Proteomes" id="UP000198412"/>
    </source>
</evidence>
<organism evidence="2 3">
    <name type="scientific">Lutibacter flavus</name>
    <dbReference type="NCBI Taxonomy" id="691689"/>
    <lineage>
        <taxon>Bacteria</taxon>
        <taxon>Pseudomonadati</taxon>
        <taxon>Bacteroidota</taxon>
        <taxon>Flavobacteriia</taxon>
        <taxon>Flavobacteriales</taxon>
        <taxon>Flavobacteriaceae</taxon>
        <taxon>Lutibacter</taxon>
    </lineage>
</organism>
<reference evidence="3" key="1">
    <citation type="submission" date="2017-06" db="EMBL/GenBank/DDBJ databases">
        <authorList>
            <person name="Varghese N."/>
            <person name="Submissions S."/>
        </authorList>
    </citation>
    <scope>NUCLEOTIDE SEQUENCE [LARGE SCALE GENOMIC DNA]</scope>
    <source>
        <strain evidence="3">DSM 27993</strain>
    </source>
</reference>
<name>A0A238VP46_9FLAO</name>
<accession>A0A238VP46</accession>
<feature type="transmembrane region" description="Helical" evidence="1">
    <location>
        <begin position="12"/>
        <end position="35"/>
    </location>
</feature>
<protein>
    <submittedName>
        <fullName evidence="2">Uncharacterized protein</fullName>
    </submittedName>
</protein>
<proteinExistence type="predicted"/>
<gene>
    <name evidence="2" type="ORF">SAMN04488111_0801</name>
</gene>
<evidence type="ECO:0000313" key="2">
    <source>
        <dbReference type="EMBL" id="SNR35998.1"/>
    </source>
</evidence>
<keyword evidence="1" id="KW-0472">Membrane</keyword>
<sequence length="51" mass="6048">MTLLQNLYTSRFINFINYCISQVFDLIFLIIIEYLNDKSNCLGNRVLNNKT</sequence>
<dbReference type="Proteomes" id="UP000198412">
    <property type="component" value="Unassembled WGS sequence"/>
</dbReference>
<dbReference type="EMBL" id="FZNX01000001">
    <property type="protein sequence ID" value="SNR35998.1"/>
    <property type="molecule type" value="Genomic_DNA"/>
</dbReference>
<evidence type="ECO:0000256" key="1">
    <source>
        <dbReference type="SAM" id="Phobius"/>
    </source>
</evidence>